<reference evidence="1 2" key="1">
    <citation type="submission" date="2019-09" db="EMBL/GenBank/DDBJ databases">
        <title>Complete genome sequence of Mycobacterium avium subsp. hominissuis strain JP-H-1.</title>
        <authorList>
            <person name="Kinoshita Y."/>
            <person name="Niwa H."/>
            <person name="Uchida-Fujii E."/>
            <person name="Nukada T."/>
        </authorList>
    </citation>
    <scope>NUCLEOTIDE SEQUENCE [LARGE SCALE GENOMIC DNA]</scope>
    <source>
        <strain evidence="1 2">JP-H-1</strain>
        <plasmid evidence="1 2">p1-JPH1</plasmid>
    </source>
</reference>
<organism evidence="1 2">
    <name type="scientific">Mycobacterium avium subsp. hominissuis</name>
    <dbReference type="NCBI Taxonomy" id="439334"/>
    <lineage>
        <taxon>Bacteria</taxon>
        <taxon>Bacillati</taxon>
        <taxon>Actinomycetota</taxon>
        <taxon>Actinomycetes</taxon>
        <taxon>Mycobacteriales</taxon>
        <taxon>Mycobacteriaceae</taxon>
        <taxon>Mycobacterium</taxon>
        <taxon>Mycobacterium avium complex (MAC)</taxon>
    </lineage>
</organism>
<proteinExistence type="predicted"/>
<dbReference type="Proteomes" id="UP000327362">
    <property type="component" value="Plasmid p1-JPH1"/>
</dbReference>
<sequence>MEWPKAAAGQDRRQNTASFDVDWPYRDRDVADFLARATAPGTIDEDTLPAQLAAKRRSRAHQHTTYPPIGWRHLTTHPGWRYNRSERRALRAATIAWPAAREDLARYANADILQAEWDARFGDSDYTHAGAAALVWREPNAVTAAYRSAESARHSRVWKTERLDARRARIDIDARLTRIVTAAHRLWRTHADTHLHVGATDPTGWADLVAAIDTLTEYARVLNGRADQLVAYREILRLDDVEDRWIRLEFGLPLDTGALDRQALDQEVEQELCDLLDQLARTITTADDGHAPPTAEASD</sequence>
<geneLocation type="plasmid" evidence="1 2">
    <name>p1-JPH1</name>
</geneLocation>
<dbReference type="RefSeq" id="WP_095785645.1">
    <property type="nucleotide sequence ID" value="NZ_AP020327.1"/>
</dbReference>
<dbReference type="AlphaFoldDB" id="A0AAI8ST29"/>
<name>A0AAI8ST29_MYCAV</name>
<dbReference type="EMBL" id="AP020327">
    <property type="protein sequence ID" value="BBN50859.1"/>
    <property type="molecule type" value="Genomic_DNA"/>
</dbReference>
<evidence type="ECO:0000313" key="1">
    <source>
        <dbReference type="EMBL" id="BBN50859.1"/>
    </source>
</evidence>
<keyword evidence="1" id="KW-0614">Plasmid</keyword>
<evidence type="ECO:0000313" key="2">
    <source>
        <dbReference type="Proteomes" id="UP000327362"/>
    </source>
</evidence>
<gene>
    <name evidence="1" type="ORF">JPH1_53340</name>
</gene>
<accession>A0AAI8ST29</accession>
<protein>
    <submittedName>
        <fullName evidence="1">Uncharacterized protein</fullName>
    </submittedName>
</protein>